<dbReference type="CDD" id="cd11377">
    <property type="entry name" value="Pro-peptidase_S53"/>
    <property type="match status" value="1"/>
</dbReference>
<feature type="non-terminal residue" evidence="2">
    <location>
        <position position="289"/>
    </location>
</feature>
<proteinExistence type="predicted"/>
<dbReference type="GO" id="GO:0008236">
    <property type="term" value="F:serine-type peptidase activity"/>
    <property type="evidence" value="ECO:0007669"/>
    <property type="project" value="InterPro"/>
</dbReference>
<dbReference type="Pfam" id="PF09286">
    <property type="entry name" value="Pro-kuma_activ"/>
    <property type="match status" value="1"/>
</dbReference>
<evidence type="ECO:0000313" key="2">
    <source>
        <dbReference type="EMBL" id="EQD50906.1"/>
    </source>
</evidence>
<dbReference type="InterPro" id="IPR015366">
    <property type="entry name" value="S53_propep"/>
</dbReference>
<gene>
    <name evidence="2" type="ORF">B1B_11072</name>
</gene>
<dbReference type="SMART" id="SM00944">
    <property type="entry name" value="Pro-kuma_activ"/>
    <property type="match status" value="1"/>
</dbReference>
<dbReference type="SUPFAM" id="SSF54897">
    <property type="entry name" value="Protease propeptides/inhibitors"/>
    <property type="match status" value="1"/>
</dbReference>
<sequence length="289" mass="29559">MVLVTLLLVVSPSLATAAPRAVGGTPSGSLPSSARAAVPLVGPAPPPDPVRGPYEGPVRAMVQLPFRHAAGLSALLAGLQDPSSSQYHRYLTRAEFDALYSPSAASYRGLAGYFHSFGIQVTVFSGRTALALSGTSSEVGAAFGTTFEERVDPVRGLYYTTSGTPTLPRSLAGAVAGVVGLNNFAVGHLLGGSDPGTAPLGRAVAGAGPTSGQILPPVQLGRTQLLYAPEFQVAYDELPLLDQVLPVHAVVATILWAGSNESGTPVGPFVPSDIESYFNETLPAGEPAA</sequence>
<protein>
    <submittedName>
        <fullName evidence="2">Secreted protein containing Peptidase S53, propeptide domain protein</fullName>
    </submittedName>
</protein>
<comment type="caution">
    <text evidence="2">The sequence shown here is derived from an EMBL/GenBank/DDBJ whole genome shotgun (WGS) entry which is preliminary data.</text>
</comment>
<name>T0ZRI0_9ZZZZ</name>
<accession>T0ZRI0</accession>
<reference evidence="2" key="2">
    <citation type="journal article" date="2014" name="ISME J.">
        <title>Microbial stratification in low pH oxic and suboxic macroscopic growths along an acid mine drainage.</title>
        <authorList>
            <person name="Mendez-Garcia C."/>
            <person name="Mesa V."/>
            <person name="Sprenger R.R."/>
            <person name="Richter M."/>
            <person name="Diez M.S."/>
            <person name="Solano J."/>
            <person name="Bargiela R."/>
            <person name="Golyshina O.V."/>
            <person name="Manteca A."/>
            <person name="Ramos J.L."/>
            <person name="Gallego J.R."/>
            <person name="Llorente I."/>
            <person name="Martins Dos Santos V.A."/>
            <person name="Jensen O.N."/>
            <person name="Pelaez A.I."/>
            <person name="Sanchez J."/>
            <person name="Ferrer M."/>
        </authorList>
    </citation>
    <scope>NUCLEOTIDE SEQUENCE</scope>
</reference>
<dbReference type="EMBL" id="AUZY01007164">
    <property type="protein sequence ID" value="EQD50906.1"/>
    <property type="molecule type" value="Genomic_DNA"/>
</dbReference>
<feature type="domain" description="Peptidase S53 activation" evidence="1">
    <location>
        <begin position="38"/>
        <end position="184"/>
    </location>
</feature>
<organism evidence="2">
    <name type="scientific">mine drainage metagenome</name>
    <dbReference type="NCBI Taxonomy" id="410659"/>
    <lineage>
        <taxon>unclassified sequences</taxon>
        <taxon>metagenomes</taxon>
        <taxon>ecological metagenomes</taxon>
    </lineage>
</organism>
<dbReference type="AlphaFoldDB" id="T0ZRI0"/>
<evidence type="ECO:0000259" key="1">
    <source>
        <dbReference type="SMART" id="SM00944"/>
    </source>
</evidence>
<reference evidence="2" key="1">
    <citation type="submission" date="2013-08" db="EMBL/GenBank/DDBJ databases">
        <authorList>
            <person name="Mendez C."/>
            <person name="Richter M."/>
            <person name="Ferrer M."/>
            <person name="Sanchez J."/>
        </authorList>
    </citation>
    <scope>NUCLEOTIDE SEQUENCE</scope>
</reference>